<evidence type="ECO:0000313" key="2">
    <source>
        <dbReference type="EMBL" id="GAA2615526.1"/>
    </source>
</evidence>
<dbReference type="RefSeq" id="WP_344545641.1">
    <property type="nucleotide sequence ID" value="NZ_BAAATD010000008.1"/>
</dbReference>
<reference evidence="2 3" key="1">
    <citation type="journal article" date="2019" name="Int. J. Syst. Evol. Microbiol.">
        <title>The Global Catalogue of Microorganisms (GCM) 10K type strain sequencing project: providing services to taxonomists for standard genome sequencing and annotation.</title>
        <authorList>
            <consortium name="The Broad Institute Genomics Platform"/>
            <consortium name="The Broad Institute Genome Sequencing Center for Infectious Disease"/>
            <person name="Wu L."/>
            <person name="Ma J."/>
        </authorList>
    </citation>
    <scope>NUCLEOTIDE SEQUENCE [LARGE SCALE GENOMIC DNA]</scope>
    <source>
        <strain evidence="2 3">JCM 6833</strain>
    </source>
</reference>
<evidence type="ECO:0000256" key="1">
    <source>
        <dbReference type="SAM" id="MobiDB-lite"/>
    </source>
</evidence>
<gene>
    <name evidence="2" type="ORF">GCM10010411_58170</name>
</gene>
<sequence>MQPSPPVAPLPPASEQAADEPARRRFVVPAAVAGAVSLLLPALWLTGGLDRTPQQPERAAGEAVNAGKFTVTVREARVETAKTIFDTKPERYVVVRVRVANNDKSTASLGAGGLKEGLAARTKTGKWLPPDDVDGTASGGKIGAIEPGLPVEASAKWRMGPADSPTRFTVGVLNWEYGTGFTDNEYKWRVVDKAEDRLAGLVTLPVAGP</sequence>
<evidence type="ECO:0008006" key="4">
    <source>
        <dbReference type="Google" id="ProtNLM"/>
    </source>
</evidence>
<feature type="region of interest" description="Disordered" evidence="1">
    <location>
        <begin position="1"/>
        <end position="21"/>
    </location>
</feature>
<name>A0ABN3Q3N9_9ACTN</name>
<evidence type="ECO:0000313" key="3">
    <source>
        <dbReference type="Proteomes" id="UP001501509"/>
    </source>
</evidence>
<protein>
    <recommendedName>
        <fullName evidence="4">DUF4352 domain-containing protein</fullName>
    </recommendedName>
</protein>
<feature type="compositionally biased region" description="Pro residues" evidence="1">
    <location>
        <begin position="1"/>
        <end position="12"/>
    </location>
</feature>
<dbReference type="Proteomes" id="UP001501509">
    <property type="component" value="Unassembled WGS sequence"/>
</dbReference>
<comment type="caution">
    <text evidence="2">The sequence shown here is derived from an EMBL/GenBank/DDBJ whole genome shotgun (WGS) entry which is preliminary data.</text>
</comment>
<proteinExistence type="predicted"/>
<keyword evidence="3" id="KW-1185">Reference proteome</keyword>
<dbReference type="EMBL" id="BAAATD010000008">
    <property type="protein sequence ID" value="GAA2615526.1"/>
    <property type="molecule type" value="Genomic_DNA"/>
</dbReference>
<accession>A0ABN3Q3N9</accession>
<organism evidence="2 3">
    <name type="scientific">Actinomadura fulvescens</name>
    <dbReference type="NCBI Taxonomy" id="46160"/>
    <lineage>
        <taxon>Bacteria</taxon>
        <taxon>Bacillati</taxon>
        <taxon>Actinomycetota</taxon>
        <taxon>Actinomycetes</taxon>
        <taxon>Streptosporangiales</taxon>
        <taxon>Thermomonosporaceae</taxon>
        <taxon>Actinomadura</taxon>
    </lineage>
</organism>